<protein>
    <recommendedName>
        <fullName evidence="5">Phosphoglycerate mutase</fullName>
    </recommendedName>
</protein>
<dbReference type="GeneID" id="27343384"/>
<accession>A0A0D1ZWX5</accession>
<dbReference type="HOGENOM" id="CLU_033323_13_0_1"/>
<dbReference type="Gene3D" id="3.40.50.1240">
    <property type="entry name" value="Phosphoglycerate mutase-like"/>
    <property type="match status" value="1"/>
</dbReference>
<name>A0A0D1ZWX5_9EURO</name>
<proteinExistence type="predicted"/>
<dbReference type="PANTHER" id="PTHR48100">
    <property type="entry name" value="BROAD-SPECIFICITY PHOSPHATASE YOR283W-RELATED"/>
    <property type="match status" value="1"/>
</dbReference>
<evidence type="ECO:0000313" key="4">
    <source>
        <dbReference type="Proteomes" id="UP000054466"/>
    </source>
</evidence>
<dbReference type="GO" id="GO:0050278">
    <property type="term" value="F:sedoheptulose-bisphosphatase activity"/>
    <property type="evidence" value="ECO:0007669"/>
    <property type="project" value="TreeGrafter"/>
</dbReference>
<sequence length="245" mass="27476">MAPPRVFLIRHGETDWSKRELHTGVTDVLLTERGEQQARETSHACVGEGKLIDPKRIAHIYASPRRRALQTVKLLDLGVNDRLPSNVVLSFTSDARLEHRRTHAFFSINEELREWDYGDYEGMTVQDVWQERQERGLDKDGRRWNIFVDGCEVGESAEQVTQRVDSFLTQVRDTIKAKQAGGANGEASDIVCVAHGHILSAIAVRWTGRPLQDGVRLLIDTGGIAVLSYEHHALDEPAIVIGPKP</sequence>
<dbReference type="InterPro" id="IPR029033">
    <property type="entry name" value="His_PPase_superfam"/>
</dbReference>
<gene>
    <name evidence="3" type="ORF">PV07_04190</name>
</gene>
<dbReference type="Pfam" id="PF00300">
    <property type="entry name" value="His_Phos_1"/>
    <property type="match status" value="2"/>
</dbReference>
<evidence type="ECO:0000256" key="2">
    <source>
        <dbReference type="PIRSR" id="PIRSR613078-3"/>
    </source>
</evidence>
<feature type="binding site" evidence="1">
    <location>
        <position position="67"/>
    </location>
    <ligand>
        <name>substrate</name>
    </ligand>
</feature>
<evidence type="ECO:0000256" key="1">
    <source>
        <dbReference type="PIRSR" id="PIRSR613078-2"/>
    </source>
</evidence>
<dbReference type="Proteomes" id="UP000054466">
    <property type="component" value="Unassembled WGS sequence"/>
</dbReference>
<dbReference type="STRING" id="569365.A0A0D1ZWX5"/>
<dbReference type="CDD" id="cd07067">
    <property type="entry name" value="HP_PGM_like"/>
    <property type="match status" value="1"/>
</dbReference>
<keyword evidence="4" id="KW-1185">Reference proteome</keyword>
<dbReference type="AlphaFoldDB" id="A0A0D1ZWX5"/>
<dbReference type="InterPro" id="IPR013078">
    <property type="entry name" value="His_Pase_superF_clade-1"/>
</dbReference>
<evidence type="ECO:0000313" key="3">
    <source>
        <dbReference type="EMBL" id="KIW32661.1"/>
    </source>
</evidence>
<dbReference type="OrthoDB" id="4818801at2759"/>
<dbReference type="GO" id="GO:0046390">
    <property type="term" value="P:ribose phosphate biosynthetic process"/>
    <property type="evidence" value="ECO:0007669"/>
    <property type="project" value="TreeGrafter"/>
</dbReference>
<dbReference type="EMBL" id="KN847041">
    <property type="protein sequence ID" value="KIW32661.1"/>
    <property type="molecule type" value="Genomic_DNA"/>
</dbReference>
<dbReference type="RefSeq" id="XP_016252877.1">
    <property type="nucleotide sequence ID" value="XM_016390975.1"/>
</dbReference>
<evidence type="ECO:0008006" key="5">
    <source>
        <dbReference type="Google" id="ProtNLM"/>
    </source>
</evidence>
<organism evidence="3 4">
    <name type="scientific">Cladophialophora immunda</name>
    <dbReference type="NCBI Taxonomy" id="569365"/>
    <lineage>
        <taxon>Eukaryota</taxon>
        <taxon>Fungi</taxon>
        <taxon>Dikarya</taxon>
        <taxon>Ascomycota</taxon>
        <taxon>Pezizomycotina</taxon>
        <taxon>Eurotiomycetes</taxon>
        <taxon>Chaetothyriomycetidae</taxon>
        <taxon>Chaetothyriales</taxon>
        <taxon>Herpotrichiellaceae</taxon>
        <taxon>Cladophialophora</taxon>
    </lineage>
</organism>
<dbReference type="VEuPathDB" id="FungiDB:PV07_04190"/>
<feature type="site" description="Transition state stabilizer" evidence="2">
    <location>
        <position position="195"/>
    </location>
</feature>
<dbReference type="InterPro" id="IPR050275">
    <property type="entry name" value="PGM_Phosphatase"/>
</dbReference>
<dbReference type="PANTHER" id="PTHR48100:SF15">
    <property type="entry name" value="SEDOHEPTULOSE 1,7-BISPHOSPHATASE"/>
    <property type="match status" value="1"/>
</dbReference>
<dbReference type="SUPFAM" id="SSF53254">
    <property type="entry name" value="Phosphoglycerate mutase-like"/>
    <property type="match status" value="1"/>
</dbReference>
<reference evidence="3 4" key="1">
    <citation type="submission" date="2015-01" db="EMBL/GenBank/DDBJ databases">
        <title>The Genome Sequence of Cladophialophora immunda CBS83496.</title>
        <authorList>
            <consortium name="The Broad Institute Genomics Platform"/>
            <person name="Cuomo C."/>
            <person name="de Hoog S."/>
            <person name="Gorbushina A."/>
            <person name="Stielow B."/>
            <person name="Teixiera M."/>
            <person name="Abouelleil A."/>
            <person name="Chapman S.B."/>
            <person name="Priest M."/>
            <person name="Young S.K."/>
            <person name="Wortman J."/>
            <person name="Nusbaum C."/>
            <person name="Birren B."/>
        </authorList>
    </citation>
    <scope>NUCLEOTIDE SEQUENCE [LARGE SCALE GENOMIC DNA]</scope>
    <source>
        <strain evidence="3 4">CBS 83496</strain>
    </source>
</reference>
<feature type="binding site" evidence="1">
    <location>
        <begin position="23"/>
        <end position="24"/>
    </location>
    <ligand>
        <name>substrate</name>
    </ligand>
</feature>
<dbReference type="SMART" id="SM00855">
    <property type="entry name" value="PGAM"/>
    <property type="match status" value="1"/>
</dbReference>